<protein>
    <submittedName>
        <fullName evidence="1">Uncharacterized protein</fullName>
    </submittedName>
</protein>
<keyword evidence="2" id="KW-1185">Reference proteome</keyword>
<dbReference type="RefSeq" id="WP_250860678.1">
    <property type="nucleotide sequence ID" value="NZ_JAGSOJ010000004.1"/>
</dbReference>
<accession>A0A9J6P618</accession>
<reference evidence="1" key="1">
    <citation type="journal article" date="2021" name="mSystems">
        <title>Bacteria and Archaea Synergistically Convert Glycine Betaine to Biogenic Methane in the Formosa Cold Seep of the South China Sea.</title>
        <authorList>
            <person name="Li L."/>
            <person name="Zhang W."/>
            <person name="Zhang S."/>
            <person name="Song L."/>
            <person name="Sun Q."/>
            <person name="Zhang H."/>
            <person name="Xiang H."/>
            <person name="Dong X."/>
        </authorList>
    </citation>
    <scope>NUCLEOTIDE SEQUENCE</scope>
    <source>
        <strain evidence="1">ZWT</strain>
    </source>
</reference>
<evidence type="ECO:0000313" key="1">
    <source>
        <dbReference type="EMBL" id="MCM1991553.1"/>
    </source>
</evidence>
<dbReference type="AlphaFoldDB" id="A0A9J6P618"/>
<sequence>MVQEILSELNSFLLGLAIYGLNTVRESDKKELEKLIEKVDRIGMDNLKSELEQFKELMNKSIHSTEDVTEQLVEKYYIICGYGFIGELV</sequence>
<organism evidence="1 2">
    <name type="scientific">Oceanirhabdus seepicola</name>
    <dbReference type="NCBI Taxonomy" id="2828781"/>
    <lineage>
        <taxon>Bacteria</taxon>
        <taxon>Bacillati</taxon>
        <taxon>Bacillota</taxon>
        <taxon>Clostridia</taxon>
        <taxon>Eubacteriales</taxon>
        <taxon>Clostridiaceae</taxon>
        <taxon>Oceanirhabdus</taxon>
    </lineage>
</organism>
<evidence type="ECO:0000313" key="2">
    <source>
        <dbReference type="Proteomes" id="UP001056429"/>
    </source>
</evidence>
<comment type="caution">
    <text evidence="1">The sequence shown here is derived from an EMBL/GenBank/DDBJ whole genome shotgun (WGS) entry which is preliminary data.</text>
</comment>
<gene>
    <name evidence="1" type="ORF">KDK92_17600</name>
</gene>
<name>A0A9J6P618_9CLOT</name>
<reference evidence="1" key="2">
    <citation type="submission" date="2021-04" db="EMBL/GenBank/DDBJ databases">
        <authorList>
            <person name="Dong X."/>
        </authorList>
    </citation>
    <scope>NUCLEOTIDE SEQUENCE</scope>
    <source>
        <strain evidence="1">ZWT</strain>
    </source>
</reference>
<dbReference type="Proteomes" id="UP001056429">
    <property type="component" value="Unassembled WGS sequence"/>
</dbReference>
<proteinExistence type="predicted"/>
<dbReference type="EMBL" id="JAGSOJ010000004">
    <property type="protein sequence ID" value="MCM1991553.1"/>
    <property type="molecule type" value="Genomic_DNA"/>
</dbReference>